<protein>
    <submittedName>
        <fullName evidence="1">AlNc14C12G1492 protein</fullName>
    </submittedName>
</protein>
<name>F0W3B5_9STRA</name>
<dbReference type="HOGENOM" id="CLU_1725670_0_0_1"/>
<reference evidence="1" key="1">
    <citation type="journal article" date="2011" name="PLoS Biol.">
        <title>Gene gain and loss during evolution of obligate parasitism in the white rust pathogen of Arabidopsis thaliana.</title>
        <authorList>
            <person name="Kemen E."/>
            <person name="Gardiner A."/>
            <person name="Schultz-Larsen T."/>
            <person name="Kemen A.C."/>
            <person name="Balmuth A.L."/>
            <person name="Robert-Seilaniantz A."/>
            <person name="Bailey K."/>
            <person name="Holub E."/>
            <person name="Studholme D.J."/>
            <person name="Maclean D."/>
            <person name="Jones J.D."/>
        </authorList>
    </citation>
    <scope>NUCLEOTIDE SEQUENCE</scope>
</reference>
<accession>F0W3B5</accession>
<gene>
    <name evidence="1" type="primary">AlNc14C12G1492</name>
    <name evidence="1" type="ORF">ALNC14_017010</name>
</gene>
<dbReference type="AlphaFoldDB" id="F0W3B5"/>
<proteinExistence type="predicted"/>
<dbReference type="EMBL" id="FR824057">
    <property type="protein sequence ID" value="CCA15558.1"/>
    <property type="molecule type" value="Genomic_DNA"/>
</dbReference>
<reference evidence="1" key="2">
    <citation type="submission" date="2011-02" db="EMBL/GenBank/DDBJ databases">
        <authorList>
            <person name="MacLean D."/>
        </authorList>
    </citation>
    <scope>NUCLEOTIDE SEQUENCE</scope>
</reference>
<organism evidence="1">
    <name type="scientific">Albugo laibachii Nc14</name>
    <dbReference type="NCBI Taxonomy" id="890382"/>
    <lineage>
        <taxon>Eukaryota</taxon>
        <taxon>Sar</taxon>
        <taxon>Stramenopiles</taxon>
        <taxon>Oomycota</taxon>
        <taxon>Peronosporomycetes</taxon>
        <taxon>Albuginales</taxon>
        <taxon>Albuginaceae</taxon>
        <taxon>Albugo</taxon>
    </lineage>
</organism>
<evidence type="ECO:0000313" key="1">
    <source>
        <dbReference type="EMBL" id="CCA15558.1"/>
    </source>
</evidence>
<sequence length="152" mass="17189">MWAFYSEFVSRRGIHVTGSILIWMFDTVSPSCFFDLCQVPVYDTACKNRDSMTETLAQYAYEVEKIMCCMRAYCHAALCRSGGRRVSPSISSTTFVANPTIQLRSCSVHKIQSEEVAAMYPIVFLHQTIKAGQSITYCSIRTRCLSIPVRDV</sequence>